<dbReference type="InterPro" id="IPR011990">
    <property type="entry name" value="TPR-like_helical_dom_sf"/>
</dbReference>
<dbReference type="Gene3D" id="1.25.40.10">
    <property type="entry name" value="Tetratricopeptide repeat domain"/>
    <property type="match status" value="1"/>
</dbReference>
<organism evidence="1 2">
    <name type="scientific">Rhodovulum sulfidophilum</name>
    <name type="common">Rhodobacter sulfidophilus</name>
    <dbReference type="NCBI Taxonomy" id="35806"/>
    <lineage>
        <taxon>Bacteria</taxon>
        <taxon>Pseudomonadati</taxon>
        <taxon>Pseudomonadota</taxon>
        <taxon>Alphaproteobacteria</taxon>
        <taxon>Rhodobacterales</taxon>
        <taxon>Paracoccaceae</taxon>
        <taxon>Rhodovulum</taxon>
    </lineage>
</organism>
<evidence type="ECO:0000313" key="2">
    <source>
        <dbReference type="Proteomes" id="UP000604473"/>
    </source>
</evidence>
<keyword evidence="2" id="KW-1185">Reference proteome</keyword>
<comment type="caution">
    <text evidence="1">The sequence shown here is derived from an EMBL/GenBank/DDBJ whole genome shotgun (WGS) entry which is preliminary data.</text>
</comment>
<dbReference type="SUPFAM" id="SSF48452">
    <property type="entry name" value="TPR-like"/>
    <property type="match status" value="1"/>
</dbReference>
<protein>
    <recommendedName>
        <fullName evidence="3">Tetratricopeptide repeat protein</fullName>
    </recommendedName>
</protein>
<gene>
    <name evidence="1" type="ORF">JMM60_21235</name>
</gene>
<dbReference type="EMBL" id="JAESJJ010000058">
    <property type="protein sequence ID" value="MBL3611246.1"/>
    <property type="molecule type" value="Genomic_DNA"/>
</dbReference>
<evidence type="ECO:0008006" key="3">
    <source>
        <dbReference type="Google" id="ProtNLM"/>
    </source>
</evidence>
<reference evidence="1 2" key="1">
    <citation type="submission" date="2021-01" db="EMBL/GenBank/DDBJ databases">
        <title>Draft genomes of Rhodovulum sulfidophilum.</title>
        <authorList>
            <person name="Guzman M.S."/>
        </authorList>
    </citation>
    <scope>NUCLEOTIDE SEQUENCE [LARGE SCALE GENOMIC DNA]</scope>
    <source>
        <strain evidence="1 2">AB35</strain>
    </source>
</reference>
<proteinExistence type="predicted"/>
<evidence type="ECO:0000313" key="1">
    <source>
        <dbReference type="EMBL" id="MBL3611246.1"/>
    </source>
</evidence>
<dbReference type="RefSeq" id="WP_202250755.1">
    <property type="nucleotide sequence ID" value="NZ_JAESJJ010000058.1"/>
</dbReference>
<dbReference type="Proteomes" id="UP000604473">
    <property type="component" value="Unassembled WGS sequence"/>
</dbReference>
<sequence length="350" mass="38088">MINPDQINILFYALGGSSNLGRNVATVLSLQLAQTGRQFPWPDNRESHDFNRTALVYDSAPLAPPTHEAAVAAASDLMATAQIVVWGATYRYGGAVLADLNVTLPMFTPAGTSCARSHLPCDFRQANFESWTIRTGGHSLSVGPPRRRFAVTALQLRPEIVDRFTSIEGLPIRASRSVNSRIIGRTGEDLLFIEFNPGLPGTPSLVISEGVRGYVTLPEITGGVSEYAALVGGIVRVFRGDWEWAEKSFYSVIENPASRTPAILDAHLYLGRVLIEQGRGAEALEILERAHGLARLNRRAVQYLVQGQLAVGGETGRARAQAVLAESLNLFATDDPWLIEAAEIFPELFH</sequence>
<accession>A0ABS1RYW4</accession>
<name>A0ABS1RYW4_RHOSU</name>